<dbReference type="Pfam" id="PF00857">
    <property type="entry name" value="Isochorismatase"/>
    <property type="match status" value="1"/>
</dbReference>
<dbReference type="SUPFAM" id="SSF52499">
    <property type="entry name" value="Isochorismatase-like hydrolases"/>
    <property type="match status" value="1"/>
</dbReference>
<accession>A0A1C6UJA0</accession>
<evidence type="ECO:0000313" key="2">
    <source>
        <dbReference type="EMBL" id="SCL54072.1"/>
    </source>
</evidence>
<dbReference type="RefSeq" id="WP_091118428.1">
    <property type="nucleotide sequence ID" value="NZ_FMHY01000002.1"/>
</dbReference>
<dbReference type="PANTHER" id="PTHR43559">
    <property type="entry name" value="HYDROLASE YCAC-RELATED"/>
    <property type="match status" value="1"/>
</dbReference>
<dbReference type="PANTHER" id="PTHR43559:SF3">
    <property type="entry name" value="HYDROLASE YCAC-RELATED"/>
    <property type="match status" value="1"/>
</dbReference>
<gene>
    <name evidence="2" type="ORF">GA0070604_2918</name>
</gene>
<protein>
    <submittedName>
        <fullName evidence="2">Nicotinamidase-related amidase</fullName>
    </submittedName>
</protein>
<evidence type="ECO:0000259" key="1">
    <source>
        <dbReference type="Pfam" id="PF00857"/>
    </source>
</evidence>
<feature type="domain" description="Isochorismatase-like" evidence="1">
    <location>
        <begin position="70"/>
        <end position="163"/>
    </location>
</feature>
<dbReference type="AlphaFoldDB" id="A0A1C6UJA0"/>
<sequence>MSLNLFTPDDTAILLIDHQIGTMSWGPLHRSRRDAGQRRRAGQGCQGPLVLTTSLEDHDQGPLAPEIATVAPDEYAARIQRTGVVNAMDDPAFAAAVAATGRRNLVIAGVTNDVCTVYPTLTALDQGYQVQVVADAGGSMSTRADEVALRRMENAGAGITSTNMILTELAKSWASPAGQALIPIVGELIPS</sequence>
<dbReference type="InterPro" id="IPR036380">
    <property type="entry name" value="Isochorismatase-like_sf"/>
</dbReference>
<dbReference type="Proteomes" id="UP000199696">
    <property type="component" value="Unassembled WGS sequence"/>
</dbReference>
<dbReference type="InterPro" id="IPR053152">
    <property type="entry name" value="Hydrolase_YcaC-like"/>
</dbReference>
<keyword evidence="3" id="KW-1185">Reference proteome</keyword>
<evidence type="ECO:0000313" key="3">
    <source>
        <dbReference type="Proteomes" id="UP000199696"/>
    </source>
</evidence>
<dbReference type="STRING" id="227316.GA0070604_2918"/>
<dbReference type="Gene3D" id="3.40.50.850">
    <property type="entry name" value="Isochorismatase-like"/>
    <property type="match status" value="1"/>
</dbReference>
<proteinExistence type="predicted"/>
<dbReference type="InterPro" id="IPR000868">
    <property type="entry name" value="Isochorismatase-like_dom"/>
</dbReference>
<organism evidence="2 3">
    <name type="scientific">Micromonospora eburnea</name>
    <dbReference type="NCBI Taxonomy" id="227316"/>
    <lineage>
        <taxon>Bacteria</taxon>
        <taxon>Bacillati</taxon>
        <taxon>Actinomycetota</taxon>
        <taxon>Actinomycetes</taxon>
        <taxon>Micromonosporales</taxon>
        <taxon>Micromonosporaceae</taxon>
        <taxon>Micromonospora</taxon>
    </lineage>
</organism>
<name>A0A1C6UJA0_9ACTN</name>
<dbReference type="OrthoDB" id="9789777at2"/>
<dbReference type="EMBL" id="FMHY01000002">
    <property type="protein sequence ID" value="SCL54072.1"/>
    <property type="molecule type" value="Genomic_DNA"/>
</dbReference>
<reference evidence="3" key="1">
    <citation type="submission" date="2016-06" db="EMBL/GenBank/DDBJ databases">
        <authorList>
            <person name="Varghese N."/>
            <person name="Submissions Spin"/>
        </authorList>
    </citation>
    <scope>NUCLEOTIDE SEQUENCE [LARGE SCALE GENOMIC DNA]</scope>
    <source>
        <strain evidence="3">DSM 44814</strain>
    </source>
</reference>